<dbReference type="InterPro" id="IPR012337">
    <property type="entry name" value="RNaseH-like_sf"/>
</dbReference>
<evidence type="ECO:0000259" key="1">
    <source>
        <dbReference type="Pfam" id="PF13456"/>
    </source>
</evidence>
<gene>
    <name evidence="2" type="ORF">V6N11_004602</name>
</gene>
<accession>A0ABR2SHC3</accession>
<evidence type="ECO:0000313" key="2">
    <source>
        <dbReference type="EMBL" id="KAK9024440.1"/>
    </source>
</evidence>
<dbReference type="Gene3D" id="3.30.420.10">
    <property type="entry name" value="Ribonuclease H-like superfamily/Ribonuclease H"/>
    <property type="match status" value="1"/>
</dbReference>
<dbReference type="InterPro" id="IPR002156">
    <property type="entry name" value="RNaseH_domain"/>
</dbReference>
<organism evidence="2 3">
    <name type="scientific">Hibiscus sabdariffa</name>
    <name type="common">roselle</name>
    <dbReference type="NCBI Taxonomy" id="183260"/>
    <lineage>
        <taxon>Eukaryota</taxon>
        <taxon>Viridiplantae</taxon>
        <taxon>Streptophyta</taxon>
        <taxon>Embryophyta</taxon>
        <taxon>Tracheophyta</taxon>
        <taxon>Spermatophyta</taxon>
        <taxon>Magnoliopsida</taxon>
        <taxon>eudicotyledons</taxon>
        <taxon>Gunneridae</taxon>
        <taxon>Pentapetalae</taxon>
        <taxon>rosids</taxon>
        <taxon>malvids</taxon>
        <taxon>Malvales</taxon>
        <taxon>Malvaceae</taxon>
        <taxon>Malvoideae</taxon>
        <taxon>Hibiscus</taxon>
    </lineage>
</organism>
<dbReference type="CDD" id="cd06222">
    <property type="entry name" value="RNase_H_like"/>
    <property type="match status" value="1"/>
</dbReference>
<keyword evidence="3" id="KW-1185">Reference proteome</keyword>
<dbReference type="InterPro" id="IPR036397">
    <property type="entry name" value="RNaseH_sf"/>
</dbReference>
<feature type="domain" description="RNase H type-1" evidence="1">
    <location>
        <begin position="1"/>
        <end position="81"/>
    </location>
</feature>
<dbReference type="InterPro" id="IPR044730">
    <property type="entry name" value="RNase_H-like_dom_plant"/>
</dbReference>
<evidence type="ECO:0000313" key="3">
    <source>
        <dbReference type="Proteomes" id="UP001396334"/>
    </source>
</evidence>
<dbReference type="Proteomes" id="UP001396334">
    <property type="component" value="Unassembled WGS sequence"/>
</dbReference>
<comment type="caution">
    <text evidence="2">The sequence shown here is derived from an EMBL/GenBank/DDBJ whole genome shotgun (WGS) entry which is preliminary data.</text>
</comment>
<sequence>MAELWALHDCLLHAWNAGFRCVEMETDNKEVAVIILRSSSRLNNSASSLVLSIHELLQWDWDVKLLHISRDRNVVADRMAALGHSLTRDGLMFVVPPATVALMVEEEQAHWDGAGDRERGFPLQSSSLFFLSPPISF</sequence>
<dbReference type="PANTHER" id="PTHR47723:SF13">
    <property type="entry name" value="PUTATIVE-RELATED"/>
    <property type="match status" value="1"/>
</dbReference>
<protein>
    <recommendedName>
        <fullName evidence="1">RNase H type-1 domain-containing protein</fullName>
    </recommendedName>
</protein>
<dbReference type="InterPro" id="IPR053151">
    <property type="entry name" value="RNase_H-like"/>
</dbReference>
<dbReference type="Pfam" id="PF13456">
    <property type="entry name" value="RVT_3"/>
    <property type="match status" value="1"/>
</dbReference>
<dbReference type="EMBL" id="JBBPBN010000015">
    <property type="protein sequence ID" value="KAK9024440.1"/>
    <property type="molecule type" value="Genomic_DNA"/>
</dbReference>
<dbReference type="SUPFAM" id="SSF53098">
    <property type="entry name" value="Ribonuclease H-like"/>
    <property type="match status" value="1"/>
</dbReference>
<reference evidence="2 3" key="1">
    <citation type="journal article" date="2024" name="G3 (Bethesda)">
        <title>Genome assembly of Hibiscus sabdariffa L. provides insights into metabolisms of medicinal natural products.</title>
        <authorList>
            <person name="Kim T."/>
        </authorList>
    </citation>
    <scope>NUCLEOTIDE SEQUENCE [LARGE SCALE GENOMIC DNA]</scope>
    <source>
        <strain evidence="2">TK-2024</strain>
        <tissue evidence="2">Old leaves</tissue>
    </source>
</reference>
<name>A0ABR2SHC3_9ROSI</name>
<proteinExistence type="predicted"/>
<dbReference type="PANTHER" id="PTHR47723">
    <property type="entry name" value="OS05G0353850 PROTEIN"/>
    <property type="match status" value="1"/>
</dbReference>